<comment type="similarity">
    <text evidence="2">Belongs to the UbiA prenyltransferase family.</text>
</comment>
<dbReference type="NCBIfam" id="TIGR01473">
    <property type="entry name" value="cyoE_ctaB"/>
    <property type="match status" value="1"/>
</dbReference>
<dbReference type="Proteomes" id="UP001159428">
    <property type="component" value="Unassembled WGS sequence"/>
</dbReference>
<evidence type="ECO:0000256" key="13">
    <source>
        <dbReference type="ARBA" id="ARBA00047690"/>
    </source>
</evidence>
<feature type="non-terminal residue" evidence="15">
    <location>
        <position position="1"/>
    </location>
</feature>
<feature type="transmembrane region" description="Helical" evidence="14">
    <location>
        <begin position="216"/>
        <end position="235"/>
    </location>
</feature>
<evidence type="ECO:0000256" key="7">
    <source>
        <dbReference type="ARBA" id="ARBA00022946"/>
    </source>
</evidence>
<reference evidence="15 16" key="1">
    <citation type="submission" date="2022-05" db="EMBL/GenBank/DDBJ databases">
        <authorList>
            <consortium name="Genoscope - CEA"/>
            <person name="William W."/>
        </authorList>
    </citation>
    <scope>NUCLEOTIDE SEQUENCE [LARGE SCALE GENOMIC DNA]</scope>
</reference>
<feature type="transmembrane region" description="Helical" evidence="14">
    <location>
        <begin position="256"/>
        <end position="282"/>
    </location>
</feature>
<feature type="transmembrane region" description="Helical" evidence="14">
    <location>
        <begin position="148"/>
        <end position="169"/>
    </location>
</feature>
<evidence type="ECO:0000256" key="6">
    <source>
        <dbReference type="ARBA" id="ARBA00022692"/>
    </source>
</evidence>
<protein>
    <recommendedName>
        <fullName evidence="4">Protoheme IX farnesyltransferase, mitochondrial</fullName>
        <ecNumber evidence="3">2.5.1.141</ecNumber>
    </recommendedName>
    <alternativeName>
        <fullName evidence="12">Heme O synthase</fullName>
    </alternativeName>
</protein>
<dbReference type="FunFam" id="1.10.357.140:FF:000004">
    <property type="entry name" value="Protoheme IX farnesyltransferase, mitochondrial"/>
    <property type="match status" value="1"/>
</dbReference>
<feature type="transmembrane region" description="Helical" evidence="14">
    <location>
        <begin position="391"/>
        <end position="408"/>
    </location>
</feature>
<feature type="transmembrane region" description="Helical" evidence="14">
    <location>
        <begin position="342"/>
        <end position="362"/>
    </location>
</feature>
<evidence type="ECO:0000256" key="2">
    <source>
        <dbReference type="ARBA" id="ARBA00005985"/>
    </source>
</evidence>
<evidence type="ECO:0000256" key="3">
    <source>
        <dbReference type="ARBA" id="ARBA00012292"/>
    </source>
</evidence>
<dbReference type="EMBL" id="CALNXJ010000010">
    <property type="protein sequence ID" value="CAH3105989.1"/>
    <property type="molecule type" value="Genomic_DNA"/>
</dbReference>
<keyword evidence="5" id="KW-0808">Transferase</keyword>
<keyword evidence="8 14" id="KW-1133">Transmembrane helix</keyword>
<keyword evidence="11 14" id="KW-0472">Membrane</keyword>
<dbReference type="InterPro" id="IPR044878">
    <property type="entry name" value="UbiA_sf"/>
</dbReference>
<feature type="transmembrane region" description="Helical" evidence="14">
    <location>
        <begin position="124"/>
        <end position="142"/>
    </location>
</feature>
<keyword evidence="9" id="KW-0496">Mitochondrion</keyword>
<organism evidence="15 16">
    <name type="scientific">Pocillopora meandrina</name>
    <dbReference type="NCBI Taxonomy" id="46732"/>
    <lineage>
        <taxon>Eukaryota</taxon>
        <taxon>Metazoa</taxon>
        <taxon>Cnidaria</taxon>
        <taxon>Anthozoa</taxon>
        <taxon>Hexacorallia</taxon>
        <taxon>Scleractinia</taxon>
        <taxon>Astrocoeniina</taxon>
        <taxon>Pocilloporidae</taxon>
        <taxon>Pocillopora</taxon>
    </lineage>
</organism>
<comment type="caution">
    <text evidence="15">The sequence shown here is derived from an EMBL/GenBank/DDBJ whole genome shotgun (WGS) entry which is preliminary data.</text>
</comment>
<dbReference type="PANTHER" id="PTHR43448">
    <property type="entry name" value="PROTOHEME IX FARNESYLTRANSFERASE, MITOCHONDRIAL"/>
    <property type="match status" value="1"/>
</dbReference>
<dbReference type="InterPro" id="IPR006369">
    <property type="entry name" value="Protohaem_IX_farnesylTrfase"/>
</dbReference>
<evidence type="ECO:0000256" key="11">
    <source>
        <dbReference type="ARBA" id="ARBA00023136"/>
    </source>
</evidence>
<evidence type="ECO:0000256" key="8">
    <source>
        <dbReference type="ARBA" id="ARBA00022989"/>
    </source>
</evidence>
<name>A0AAU9W9H7_9CNID</name>
<proteinExistence type="inferred from homology"/>
<dbReference type="Pfam" id="PF01040">
    <property type="entry name" value="UbiA"/>
    <property type="match status" value="1"/>
</dbReference>
<keyword evidence="6 14" id="KW-0812">Transmembrane</keyword>
<accession>A0AAU9W9H7</accession>
<dbReference type="InterPro" id="IPR000537">
    <property type="entry name" value="UbiA_prenyltransferase"/>
</dbReference>
<evidence type="ECO:0000256" key="9">
    <source>
        <dbReference type="ARBA" id="ARBA00023128"/>
    </source>
</evidence>
<keyword evidence="7" id="KW-0809">Transit peptide</keyword>
<sequence>LTSVLFLGACSLHRAVVLYRHVSNSNKPTLRWLHQYKARFSRVKPKERLLSDSYGQPKSTSACQSKPKSTSVALIGKTTCGVEAQESLSHVEEKSDDTEEEWVEQKIDWKKLPRQYMQLSKIRLTGLVVITEMAGYAIAPGAMNLSTFLWAGLGTGLCSSSANAFNQWLEVPFDSQMSRTQNRVLVRARLSPLHVVLFAMATGVMGVSVLTSQVNGLTAALGAATLILYTSVYTPMKRLSIVNTWVGSVVGALPPLMGWAACTGGIDAGGLVLAGILYSWQFPHFNALSWNLRADYSRASCAISKFPILILFCFSCLTIAGYRMMCVTNAPLCRRVTLRHCLALVGLTTLLPACGVTTWWLALDSLPLNFWNTYLGYQFYKDSDSRSARKLFRFSLIYLPILMLLILFHKKPRTTQEEGIVQVT</sequence>
<dbReference type="GO" id="GO:0031966">
    <property type="term" value="C:mitochondrial membrane"/>
    <property type="evidence" value="ECO:0007669"/>
    <property type="project" value="UniProtKB-SubCell"/>
</dbReference>
<evidence type="ECO:0000256" key="14">
    <source>
        <dbReference type="SAM" id="Phobius"/>
    </source>
</evidence>
<feature type="transmembrane region" description="Helical" evidence="14">
    <location>
        <begin position="302"/>
        <end position="322"/>
    </location>
</feature>
<comment type="catalytic activity">
    <reaction evidence="13">
        <text>heme b + (2E,6E)-farnesyl diphosphate + H2O = Fe(II)-heme o + diphosphate</text>
        <dbReference type="Rhea" id="RHEA:28070"/>
        <dbReference type="ChEBI" id="CHEBI:15377"/>
        <dbReference type="ChEBI" id="CHEBI:33019"/>
        <dbReference type="ChEBI" id="CHEBI:60344"/>
        <dbReference type="ChEBI" id="CHEBI:60530"/>
        <dbReference type="ChEBI" id="CHEBI:175763"/>
        <dbReference type="EC" id="2.5.1.141"/>
    </reaction>
</comment>
<dbReference type="CDD" id="cd13957">
    <property type="entry name" value="PT_UbiA_Cox10"/>
    <property type="match status" value="1"/>
</dbReference>
<dbReference type="AlphaFoldDB" id="A0AAU9W9H7"/>
<dbReference type="GO" id="GO:0008495">
    <property type="term" value="F:protoheme IX farnesyltransferase activity"/>
    <property type="evidence" value="ECO:0007669"/>
    <property type="project" value="UniProtKB-EC"/>
</dbReference>
<feature type="transmembrane region" description="Helical" evidence="14">
    <location>
        <begin position="190"/>
        <end position="210"/>
    </location>
</feature>
<evidence type="ECO:0000256" key="1">
    <source>
        <dbReference type="ARBA" id="ARBA00004225"/>
    </source>
</evidence>
<dbReference type="InterPro" id="IPR016315">
    <property type="entry name" value="Protohaem_IX_farnesylTrfase_mt"/>
</dbReference>
<dbReference type="EC" id="2.5.1.141" evidence="3"/>
<keyword evidence="16" id="KW-1185">Reference proteome</keyword>
<evidence type="ECO:0000256" key="4">
    <source>
        <dbReference type="ARBA" id="ARBA00016335"/>
    </source>
</evidence>
<evidence type="ECO:0000256" key="10">
    <source>
        <dbReference type="ARBA" id="ARBA00023133"/>
    </source>
</evidence>
<evidence type="ECO:0000256" key="12">
    <source>
        <dbReference type="ARBA" id="ARBA00030253"/>
    </source>
</evidence>
<evidence type="ECO:0000256" key="5">
    <source>
        <dbReference type="ARBA" id="ARBA00022679"/>
    </source>
</evidence>
<comment type="subcellular location">
    <subcellularLocation>
        <location evidence="1">Mitochondrion membrane</location>
        <topology evidence="1">Multi-pass membrane protein</topology>
    </subcellularLocation>
</comment>
<dbReference type="Gene3D" id="1.10.357.140">
    <property type="entry name" value="UbiA prenyltransferase"/>
    <property type="match status" value="1"/>
</dbReference>
<evidence type="ECO:0000313" key="16">
    <source>
        <dbReference type="Proteomes" id="UP001159428"/>
    </source>
</evidence>
<gene>
    <name evidence="15" type="ORF">PMEA_00002104</name>
</gene>
<dbReference type="PANTHER" id="PTHR43448:SF2">
    <property type="entry name" value="PROTOHEME IX FARNESYLTRANSFERASE, MITOCHONDRIAL"/>
    <property type="match status" value="1"/>
</dbReference>
<dbReference type="PIRSF" id="PIRSF001773">
    <property type="entry name" value="COX10"/>
    <property type="match status" value="1"/>
</dbReference>
<dbReference type="HAMAP" id="MF_00154">
    <property type="entry name" value="CyoE_CtaB"/>
    <property type="match status" value="1"/>
</dbReference>
<keyword evidence="10" id="KW-0350">Heme biosynthesis</keyword>
<dbReference type="GO" id="GO:0006784">
    <property type="term" value="P:heme A biosynthetic process"/>
    <property type="evidence" value="ECO:0007669"/>
    <property type="project" value="TreeGrafter"/>
</dbReference>
<evidence type="ECO:0000313" key="15">
    <source>
        <dbReference type="EMBL" id="CAH3105989.1"/>
    </source>
</evidence>